<dbReference type="Proteomes" id="UP001176891">
    <property type="component" value="Unassembled WGS sequence"/>
</dbReference>
<dbReference type="InterPro" id="IPR029033">
    <property type="entry name" value="His_PPase_superfam"/>
</dbReference>
<sequence length="189" mass="21669">MEIYIIRHTTPNIEKGICYGQSDLDLADSFPEELKTIKQQIPDSKAYHIKSSPLKRCALLANHLGSHVLFDDRLKELDFGDWEMKAWNDISEEALNPWMKDFVNTKVPNGESYVDLASRVNNFFEDIIQSHDEKDLVIVSHAGPIRAFLSSVLDIPLEKSFHIKIQYGDVFHLEKESNSLKLISEIDLP</sequence>
<reference evidence="2" key="1">
    <citation type="submission" date="2023-07" db="EMBL/GenBank/DDBJ databases">
        <title>Two novel species in the genus Flavivirga.</title>
        <authorList>
            <person name="Kwon K."/>
        </authorList>
    </citation>
    <scope>NUCLEOTIDE SEQUENCE</scope>
    <source>
        <strain evidence="2">KACC 14157</strain>
    </source>
</reference>
<dbReference type="SUPFAM" id="SSF53254">
    <property type="entry name" value="Phosphoglycerate mutase-like"/>
    <property type="match status" value="1"/>
</dbReference>
<keyword evidence="3" id="KW-1185">Reference proteome</keyword>
<dbReference type="SMART" id="SM00855">
    <property type="entry name" value="PGAM"/>
    <property type="match status" value="1"/>
</dbReference>
<protein>
    <recommendedName>
        <fullName evidence="1">Alpha-ribazole phosphatase</fullName>
        <ecNumber evidence="1">3.1.3.73</ecNumber>
    </recommendedName>
</protein>
<dbReference type="RefSeq" id="WP_303284358.1">
    <property type="nucleotide sequence ID" value="NZ_BAABCZ010000007.1"/>
</dbReference>
<evidence type="ECO:0000313" key="3">
    <source>
        <dbReference type="Proteomes" id="UP001176891"/>
    </source>
</evidence>
<evidence type="ECO:0000256" key="1">
    <source>
        <dbReference type="NCBIfam" id="TIGR03162"/>
    </source>
</evidence>
<dbReference type="CDD" id="cd07067">
    <property type="entry name" value="HP_PGM_like"/>
    <property type="match status" value="1"/>
</dbReference>
<dbReference type="Pfam" id="PF00300">
    <property type="entry name" value="His_Phos_1"/>
    <property type="match status" value="1"/>
</dbReference>
<comment type="caution">
    <text evidence="2">The sequence shown here is derived from an EMBL/GenBank/DDBJ whole genome shotgun (WGS) entry which is preliminary data.</text>
</comment>
<dbReference type="PANTHER" id="PTHR48100">
    <property type="entry name" value="BROAD-SPECIFICITY PHOSPHATASE YOR283W-RELATED"/>
    <property type="match status" value="1"/>
</dbReference>
<evidence type="ECO:0000313" key="2">
    <source>
        <dbReference type="EMBL" id="MDO5989690.1"/>
    </source>
</evidence>
<name>A0ABT8X717_9FLAO</name>
<proteinExistence type="predicted"/>
<dbReference type="InterPro" id="IPR013078">
    <property type="entry name" value="His_Pase_superF_clade-1"/>
</dbReference>
<dbReference type="EC" id="3.1.3.73" evidence="1"/>
<gene>
    <name evidence="2" type="primary">cobC</name>
    <name evidence="2" type="ORF">Q4Q39_19980</name>
</gene>
<dbReference type="NCBIfam" id="TIGR03162">
    <property type="entry name" value="ribazole_cobC"/>
    <property type="match status" value="1"/>
</dbReference>
<organism evidence="2 3">
    <name type="scientific">Flavivirga amylovorans</name>
    <dbReference type="NCBI Taxonomy" id="870486"/>
    <lineage>
        <taxon>Bacteria</taxon>
        <taxon>Pseudomonadati</taxon>
        <taxon>Bacteroidota</taxon>
        <taxon>Flavobacteriia</taxon>
        <taxon>Flavobacteriales</taxon>
        <taxon>Flavobacteriaceae</taxon>
        <taxon>Flavivirga</taxon>
    </lineage>
</organism>
<dbReference type="InterPro" id="IPR050275">
    <property type="entry name" value="PGM_Phosphatase"/>
</dbReference>
<dbReference type="Gene3D" id="3.40.50.1240">
    <property type="entry name" value="Phosphoglycerate mutase-like"/>
    <property type="match status" value="1"/>
</dbReference>
<dbReference type="PIRSF" id="PIRSF000709">
    <property type="entry name" value="6PFK_2-Ptase"/>
    <property type="match status" value="1"/>
</dbReference>
<dbReference type="PANTHER" id="PTHR48100:SF1">
    <property type="entry name" value="HISTIDINE PHOSPHATASE FAMILY PROTEIN-RELATED"/>
    <property type="match status" value="1"/>
</dbReference>
<dbReference type="EMBL" id="JAUOEM010000010">
    <property type="protein sequence ID" value="MDO5989690.1"/>
    <property type="molecule type" value="Genomic_DNA"/>
</dbReference>
<dbReference type="InterPro" id="IPR017578">
    <property type="entry name" value="Ribazole_CobC"/>
</dbReference>
<accession>A0ABT8X717</accession>